<evidence type="ECO:0000313" key="5">
    <source>
        <dbReference type="EMBL" id="MFC7091045.1"/>
    </source>
</evidence>
<reference evidence="6" key="1">
    <citation type="journal article" date="2019" name="Int. J. Syst. Evol. Microbiol.">
        <title>The Global Catalogue of Microorganisms (GCM) 10K type strain sequencing project: providing services to taxonomists for standard genome sequencing and annotation.</title>
        <authorList>
            <consortium name="The Broad Institute Genomics Platform"/>
            <consortium name="The Broad Institute Genome Sequencing Center for Infectious Disease"/>
            <person name="Wu L."/>
            <person name="Ma J."/>
        </authorList>
    </citation>
    <scope>NUCLEOTIDE SEQUENCE [LARGE SCALE GENOMIC DNA]</scope>
    <source>
        <strain evidence="6">CGMCC 1.13666</strain>
    </source>
</reference>
<dbReference type="InterPro" id="IPR009057">
    <property type="entry name" value="Homeodomain-like_sf"/>
</dbReference>
<evidence type="ECO:0000259" key="4">
    <source>
        <dbReference type="PROSITE" id="PS01124"/>
    </source>
</evidence>
<dbReference type="SUPFAM" id="SSF46689">
    <property type="entry name" value="Homeodomain-like"/>
    <property type="match status" value="2"/>
</dbReference>
<evidence type="ECO:0000256" key="1">
    <source>
        <dbReference type="ARBA" id="ARBA00023015"/>
    </source>
</evidence>
<keyword evidence="3" id="KW-0804">Transcription</keyword>
<name>A0ABW2EYI0_9GAMM</name>
<dbReference type="InterPro" id="IPR052158">
    <property type="entry name" value="INH-QAR"/>
</dbReference>
<protein>
    <submittedName>
        <fullName evidence="5">GlxA family transcriptional regulator</fullName>
    </submittedName>
</protein>
<organism evidence="5 6">
    <name type="scientific">Halomonas salifodinae</name>
    <dbReference type="NCBI Taxonomy" id="438745"/>
    <lineage>
        <taxon>Bacteria</taxon>
        <taxon>Pseudomonadati</taxon>
        <taxon>Pseudomonadota</taxon>
        <taxon>Gammaproteobacteria</taxon>
        <taxon>Oceanospirillales</taxon>
        <taxon>Halomonadaceae</taxon>
        <taxon>Halomonas</taxon>
    </lineage>
</organism>
<proteinExistence type="predicted"/>
<keyword evidence="6" id="KW-1185">Reference proteome</keyword>
<dbReference type="SUPFAM" id="SSF52317">
    <property type="entry name" value="Class I glutamine amidotransferase-like"/>
    <property type="match status" value="1"/>
</dbReference>
<dbReference type="PANTHER" id="PTHR43130">
    <property type="entry name" value="ARAC-FAMILY TRANSCRIPTIONAL REGULATOR"/>
    <property type="match status" value="1"/>
</dbReference>
<dbReference type="InterPro" id="IPR018062">
    <property type="entry name" value="HTH_AraC-typ_CS"/>
</dbReference>
<evidence type="ECO:0000256" key="2">
    <source>
        <dbReference type="ARBA" id="ARBA00023125"/>
    </source>
</evidence>
<keyword evidence="2" id="KW-0238">DNA-binding</keyword>
<dbReference type="CDD" id="cd03138">
    <property type="entry name" value="GATase1_AraC_2"/>
    <property type="match status" value="1"/>
</dbReference>
<dbReference type="Pfam" id="PF12833">
    <property type="entry name" value="HTH_18"/>
    <property type="match status" value="1"/>
</dbReference>
<dbReference type="Gene3D" id="1.10.10.60">
    <property type="entry name" value="Homeodomain-like"/>
    <property type="match status" value="2"/>
</dbReference>
<dbReference type="PROSITE" id="PS00041">
    <property type="entry name" value="HTH_ARAC_FAMILY_1"/>
    <property type="match status" value="1"/>
</dbReference>
<comment type="caution">
    <text evidence="5">The sequence shown here is derived from an EMBL/GenBank/DDBJ whole genome shotgun (WGS) entry which is preliminary data.</text>
</comment>
<evidence type="ECO:0000313" key="6">
    <source>
        <dbReference type="Proteomes" id="UP001596411"/>
    </source>
</evidence>
<feature type="domain" description="HTH araC/xylS-type" evidence="4">
    <location>
        <begin position="237"/>
        <end position="335"/>
    </location>
</feature>
<dbReference type="EMBL" id="JBHSZP010000032">
    <property type="protein sequence ID" value="MFC7091045.1"/>
    <property type="molecule type" value="Genomic_DNA"/>
</dbReference>
<dbReference type="InterPro" id="IPR020449">
    <property type="entry name" value="Tscrpt_reg_AraC-type_HTH"/>
</dbReference>
<evidence type="ECO:0000256" key="3">
    <source>
        <dbReference type="ARBA" id="ARBA00023163"/>
    </source>
</evidence>
<dbReference type="RefSeq" id="WP_346063026.1">
    <property type="nucleotide sequence ID" value="NZ_BAAADR010000014.1"/>
</dbReference>
<dbReference type="Proteomes" id="UP001596411">
    <property type="component" value="Unassembled WGS sequence"/>
</dbReference>
<keyword evidence="1" id="KW-0805">Transcription regulation</keyword>
<dbReference type="PROSITE" id="PS01124">
    <property type="entry name" value="HTH_ARAC_FAMILY_2"/>
    <property type="match status" value="1"/>
</dbReference>
<dbReference type="PANTHER" id="PTHR43130:SF3">
    <property type="entry name" value="HTH-TYPE TRANSCRIPTIONAL REGULATOR RV1931C"/>
    <property type="match status" value="1"/>
</dbReference>
<gene>
    <name evidence="5" type="ORF">ACFQH5_15960</name>
</gene>
<dbReference type="PRINTS" id="PR00032">
    <property type="entry name" value="HTHARAC"/>
</dbReference>
<dbReference type="SMART" id="SM00342">
    <property type="entry name" value="HTH_ARAC"/>
    <property type="match status" value="1"/>
</dbReference>
<dbReference type="InterPro" id="IPR029062">
    <property type="entry name" value="Class_I_gatase-like"/>
</dbReference>
<dbReference type="Gene3D" id="3.40.50.880">
    <property type="match status" value="1"/>
</dbReference>
<sequence length="344" mass="37965">MTRLAEPSRGAATIALLAGPDATASTLYGMYDLLGSAGRDWEFLTNGRMGEPLLRPLIVSRDGCGFRAPNGAWIEPDVTLEDCPPPTVVCIPDLFVAPDARLDGYAAEIAWLRACQARGALLAAACTGALLFAEAGLLEEQDATTHWAYCDALARRFPRVRVHAHRSLVVSGEGQRLIMAGGGTSWIDLALFLVARLVSVDEAMRLARINLIDWHHQGQQPYAALTCSRQVEDAGITRCQVWVARHYDTHSPVAGMVEISGLTERSFKRRFKAATGMTPMDYVHTLRLEEAKQLLESGDDPIDAVAEQVGYADPSFFRRLFGRRVGLTPSQYRRRFRALRLRLE</sequence>
<accession>A0ABW2EYI0</accession>
<dbReference type="InterPro" id="IPR018060">
    <property type="entry name" value="HTH_AraC"/>
</dbReference>